<dbReference type="PANTHER" id="PTHR34406">
    <property type="entry name" value="PROTEIN YCEI"/>
    <property type="match status" value="1"/>
</dbReference>
<accession>A0A5S5DUK9</accession>
<evidence type="ECO:0000313" key="2">
    <source>
        <dbReference type="EMBL" id="TYP99495.1"/>
    </source>
</evidence>
<dbReference type="OrthoDB" id="951410at2"/>
<keyword evidence="3" id="KW-1185">Reference proteome</keyword>
<dbReference type="SMART" id="SM00867">
    <property type="entry name" value="YceI"/>
    <property type="match status" value="1"/>
</dbReference>
<proteinExistence type="predicted"/>
<evidence type="ECO:0000259" key="1">
    <source>
        <dbReference type="SMART" id="SM00867"/>
    </source>
</evidence>
<protein>
    <submittedName>
        <fullName evidence="2">YceI-like domain-containing protein</fullName>
    </submittedName>
</protein>
<dbReference type="RefSeq" id="WP_148868216.1">
    <property type="nucleotide sequence ID" value="NZ_VNIA01000001.1"/>
</dbReference>
<feature type="domain" description="Lipid/polyisoprenoid-binding YceI-like" evidence="1">
    <location>
        <begin position="47"/>
        <end position="215"/>
    </location>
</feature>
<dbReference type="AlphaFoldDB" id="A0A5S5DUK9"/>
<comment type="caution">
    <text evidence="2">The sequence shown here is derived from an EMBL/GenBank/DDBJ whole genome shotgun (WGS) entry which is preliminary data.</text>
</comment>
<dbReference type="Pfam" id="PF04264">
    <property type="entry name" value="YceI"/>
    <property type="match status" value="1"/>
</dbReference>
<dbReference type="PROSITE" id="PS51257">
    <property type="entry name" value="PROKAR_LIPOPROTEIN"/>
    <property type="match status" value="1"/>
</dbReference>
<organism evidence="2 3">
    <name type="scientific">Tenacibaculum adriaticum</name>
    <dbReference type="NCBI Taxonomy" id="413713"/>
    <lineage>
        <taxon>Bacteria</taxon>
        <taxon>Pseudomonadati</taxon>
        <taxon>Bacteroidota</taxon>
        <taxon>Flavobacteriia</taxon>
        <taxon>Flavobacteriales</taxon>
        <taxon>Flavobacteriaceae</taxon>
        <taxon>Tenacibaculum</taxon>
    </lineage>
</organism>
<dbReference type="Gene3D" id="2.40.128.110">
    <property type="entry name" value="Lipid/polyisoprenoid-binding, YceI-like"/>
    <property type="match status" value="1"/>
</dbReference>
<sequence>MKKLILSLVVFASVLTACKSEKKEKVEVKEEVVVEETVAAEEVALDNVNVETSVLTWKGTKPTGAHEGTVALKSGSLVVEEGTVKSGEFVVDLNTIKCTDLGDSEYGQKLIGHLKNADFFDVEKYPTSKFVITSVENKDDKLAVTGNLTIKDVTKSITIPATVSEENGVVTFKSDKFNIDRADFNVKYASKKFFDNLKDKFVDDLVELSFEVKATK</sequence>
<dbReference type="SUPFAM" id="SSF101874">
    <property type="entry name" value="YceI-like"/>
    <property type="match status" value="1"/>
</dbReference>
<dbReference type="PANTHER" id="PTHR34406:SF1">
    <property type="entry name" value="PROTEIN YCEI"/>
    <property type="match status" value="1"/>
</dbReference>
<reference evidence="2 3" key="1">
    <citation type="submission" date="2019-07" db="EMBL/GenBank/DDBJ databases">
        <title>Genomic Encyclopedia of Type Strains, Phase IV (KMG-IV): sequencing the most valuable type-strain genomes for metagenomic binning, comparative biology and taxonomic classification.</title>
        <authorList>
            <person name="Goeker M."/>
        </authorList>
    </citation>
    <scope>NUCLEOTIDE SEQUENCE [LARGE SCALE GENOMIC DNA]</scope>
    <source>
        <strain evidence="2 3">DSM 18961</strain>
    </source>
</reference>
<dbReference type="Proteomes" id="UP000323136">
    <property type="component" value="Unassembled WGS sequence"/>
</dbReference>
<gene>
    <name evidence="2" type="ORF">C7447_10195</name>
</gene>
<evidence type="ECO:0000313" key="3">
    <source>
        <dbReference type="Proteomes" id="UP000323136"/>
    </source>
</evidence>
<name>A0A5S5DUK9_9FLAO</name>
<dbReference type="EMBL" id="VNIA01000001">
    <property type="protein sequence ID" value="TYP99495.1"/>
    <property type="molecule type" value="Genomic_DNA"/>
</dbReference>
<dbReference type="InterPro" id="IPR007372">
    <property type="entry name" value="Lipid/polyisoprenoid-bd_YceI"/>
</dbReference>
<dbReference type="InterPro" id="IPR036761">
    <property type="entry name" value="TTHA0802/YceI-like_sf"/>
</dbReference>